<dbReference type="EMBL" id="OC321228">
    <property type="protein sequence ID" value="CAD7409659.1"/>
    <property type="molecule type" value="Genomic_DNA"/>
</dbReference>
<organism evidence="1">
    <name type="scientific">Timema cristinae</name>
    <name type="common">Walking stick</name>
    <dbReference type="NCBI Taxonomy" id="61476"/>
    <lineage>
        <taxon>Eukaryota</taxon>
        <taxon>Metazoa</taxon>
        <taxon>Ecdysozoa</taxon>
        <taxon>Arthropoda</taxon>
        <taxon>Hexapoda</taxon>
        <taxon>Insecta</taxon>
        <taxon>Pterygota</taxon>
        <taxon>Neoptera</taxon>
        <taxon>Polyneoptera</taxon>
        <taxon>Phasmatodea</taxon>
        <taxon>Timematodea</taxon>
        <taxon>Timematoidea</taxon>
        <taxon>Timematidae</taxon>
        <taxon>Timema</taxon>
    </lineage>
</organism>
<protein>
    <submittedName>
        <fullName evidence="1">Uncharacterized protein</fullName>
    </submittedName>
</protein>
<evidence type="ECO:0000313" key="1">
    <source>
        <dbReference type="EMBL" id="CAD7409659.1"/>
    </source>
</evidence>
<sequence>MTMAACCSAGGHGGGHKKVIIHVPYYVKKIHHTHTVYKIVDHGDEGGHGSLIGFSGTHDIGHGYGGAAEHQHIYH</sequence>
<name>A0A7R9D7R4_TIMCR</name>
<proteinExistence type="predicted"/>
<reference evidence="1" key="1">
    <citation type="submission" date="2020-11" db="EMBL/GenBank/DDBJ databases">
        <authorList>
            <person name="Tran Van P."/>
        </authorList>
    </citation>
    <scope>NUCLEOTIDE SEQUENCE</scope>
</reference>
<dbReference type="AlphaFoldDB" id="A0A7R9D7R4"/>
<gene>
    <name evidence="1" type="ORF">TCEB3V08_LOCUS10126</name>
</gene>
<accession>A0A7R9D7R4</accession>